<dbReference type="InterPro" id="IPR048307">
    <property type="entry name" value="STT3_N"/>
</dbReference>
<evidence type="ECO:0000256" key="4">
    <source>
        <dbReference type="ARBA" id="ARBA00004922"/>
    </source>
</evidence>
<dbReference type="Pfam" id="PF21436">
    <property type="entry name" value="STT3-PglB_core"/>
    <property type="match status" value="1"/>
</dbReference>
<dbReference type="GO" id="GO:0012505">
    <property type="term" value="C:endomembrane system"/>
    <property type="evidence" value="ECO:0007669"/>
    <property type="project" value="UniProtKB-SubCell"/>
</dbReference>
<name>A0A953M1L5_9BACT</name>
<dbReference type="EMBL" id="JAIOIV010000094">
    <property type="protein sequence ID" value="MBZ0156855.1"/>
    <property type="molecule type" value="Genomic_DNA"/>
</dbReference>
<keyword evidence="12 14" id="KW-0472">Membrane</keyword>
<evidence type="ECO:0000256" key="11">
    <source>
        <dbReference type="ARBA" id="ARBA00022989"/>
    </source>
</evidence>
<feature type="transmembrane region" description="Helical" evidence="14">
    <location>
        <begin position="233"/>
        <end position="251"/>
    </location>
</feature>
<keyword evidence="13" id="KW-0464">Manganese</keyword>
<comment type="pathway">
    <text evidence="4">Protein modification; protein glycosylation.</text>
</comment>
<keyword evidence="11 14" id="KW-1133">Transmembrane helix</keyword>
<dbReference type="InterPro" id="IPR003674">
    <property type="entry name" value="Oligo_trans_STT3"/>
</dbReference>
<keyword evidence="7" id="KW-0808">Transferase</keyword>
<dbReference type="GO" id="GO:0004576">
    <property type="term" value="F:oligosaccharyl transferase activity"/>
    <property type="evidence" value="ECO:0007669"/>
    <property type="project" value="InterPro"/>
</dbReference>
<feature type="transmembrane region" description="Helical" evidence="14">
    <location>
        <begin position="205"/>
        <end position="221"/>
    </location>
</feature>
<comment type="similarity">
    <text evidence="5">Belongs to the STT3 family.</text>
</comment>
<feature type="transmembrane region" description="Helical" evidence="14">
    <location>
        <begin position="100"/>
        <end position="120"/>
    </location>
</feature>
<evidence type="ECO:0000259" key="15">
    <source>
        <dbReference type="Pfam" id="PF02516"/>
    </source>
</evidence>
<evidence type="ECO:0000256" key="8">
    <source>
        <dbReference type="ARBA" id="ARBA00022692"/>
    </source>
</evidence>
<dbReference type="GO" id="GO:0016020">
    <property type="term" value="C:membrane"/>
    <property type="evidence" value="ECO:0007669"/>
    <property type="project" value="InterPro"/>
</dbReference>
<dbReference type="InterPro" id="IPR048999">
    <property type="entry name" value="STT3-PglB_core"/>
</dbReference>
<evidence type="ECO:0000256" key="12">
    <source>
        <dbReference type="ARBA" id="ARBA00023136"/>
    </source>
</evidence>
<comment type="cofactor">
    <cofactor evidence="1">
        <name>Mn(2+)</name>
        <dbReference type="ChEBI" id="CHEBI:29035"/>
    </cofactor>
</comment>
<evidence type="ECO:0000256" key="1">
    <source>
        <dbReference type="ARBA" id="ARBA00001936"/>
    </source>
</evidence>
<evidence type="ECO:0000256" key="5">
    <source>
        <dbReference type="ARBA" id="ARBA00010810"/>
    </source>
</evidence>
<comment type="cofactor">
    <cofactor evidence="2">
        <name>Mg(2+)</name>
        <dbReference type="ChEBI" id="CHEBI:18420"/>
    </cofactor>
</comment>
<evidence type="ECO:0000256" key="3">
    <source>
        <dbReference type="ARBA" id="ARBA00004127"/>
    </source>
</evidence>
<reference evidence="17" key="1">
    <citation type="journal article" date="2021" name="bioRxiv">
        <title>Unraveling nitrogen, sulfur and carbon metabolic pathways and microbial community transcriptional responses to substrate deprivation and toxicity stresses in a bioreactor mimicking anoxic brackish coastal sediment conditions.</title>
        <authorList>
            <person name="Martins P.D."/>
            <person name="Echeveste M.J."/>
            <person name="Arshad A."/>
            <person name="Kurth J."/>
            <person name="Ouboter H."/>
            <person name="Jetten M.S.M."/>
            <person name="Welte C.U."/>
        </authorList>
    </citation>
    <scope>NUCLEOTIDE SEQUENCE</scope>
    <source>
        <strain evidence="17">MAG_39</strain>
    </source>
</reference>
<evidence type="ECO:0000256" key="6">
    <source>
        <dbReference type="ARBA" id="ARBA00022676"/>
    </source>
</evidence>
<evidence type="ECO:0000256" key="7">
    <source>
        <dbReference type="ARBA" id="ARBA00022679"/>
    </source>
</evidence>
<dbReference type="PANTHER" id="PTHR13872:SF1">
    <property type="entry name" value="DOLICHYL-DIPHOSPHOOLIGOSACCHARIDE--PROTEIN GLYCOSYLTRANSFERASE SUBUNIT STT3B"/>
    <property type="match status" value="1"/>
</dbReference>
<feature type="transmembrane region" description="Helical" evidence="14">
    <location>
        <begin position="335"/>
        <end position="358"/>
    </location>
</feature>
<dbReference type="Pfam" id="PF02516">
    <property type="entry name" value="STT3"/>
    <property type="match status" value="1"/>
</dbReference>
<sequence length="657" mass="75199">MILQKAKRNVPPFLVISLTSLFALAIKLKDIGDFLRKENILATHDAFRFARFAKELHANTYSAIDYLANVPDFAVNADPPPLLSLLAVWLSSLFSVRLEFFFALLPPVLSVLFLIPFYFWTRTFSSPHVFFGGAFLGLFNYLYFTRTRPGYFDTDCLILFFVFLIILFITHAARERENTRKSLFFVLLAGISFKLFMWWYSLPVFAPLFVFSLCAGLIAFGHSKRDILLKTGVFLLITNPFAIMMDQALFLKDYVLGHILRMKEYMMSIDIYAHINENRPVGPHLFVLLTTENRATAGLAVAGLLLFIVRHFRSMVIPLPLILIGAASIKLGARYLIYLGPFLGMGLGYLLFLLSGFLEGRFPRYRAAIVPSGVALVLFLSFPAQRLYYESLPLFDERTYGNVRALEKITEKNAFIWSWWDYGNPIEYLSGRATYLDNTQFKPHKVYLVARSLLTEQEERAKRIIAFLSNTTTPDTVKLPEIEEKSLAYTAPPKNPVYVYLYDAMLYMAILHGTGLQSAEISGGKGSPFGSLIKCVPAEGKGTYTETLFNCFAFSFDDAAKTVIPTEKINPEKLYREIWYRDRADRGTRVLSRNRNAEFDKTLQIIRTEKGEIYALLVDPLARDSVLNRMFSLKDTFRHFEPVYDDFPNMVVYKVRQ</sequence>
<evidence type="ECO:0000313" key="17">
    <source>
        <dbReference type="EMBL" id="MBZ0156855.1"/>
    </source>
</evidence>
<evidence type="ECO:0000256" key="13">
    <source>
        <dbReference type="ARBA" id="ARBA00023211"/>
    </source>
</evidence>
<keyword evidence="8 14" id="KW-0812">Transmembrane</keyword>
<proteinExistence type="inferred from homology"/>
<feature type="domain" description="STT3/PglB/AglB core" evidence="16">
    <location>
        <begin position="414"/>
        <end position="475"/>
    </location>
</feature>
<organism evidence="17 18">
    <name type="scientific">Candidatus Nitrobium versatile</name>
    <dbReference type="NCBI Taxonomy" id="2884831"/>
    <lineage>
        <taxon>Bacteria</taxon>
        <taxon>Pseudomonadati</taxon>
        <taxon>Nitrospirota</taxon>
        <taxon>Nitrospiria</taxon>
        <taxon>Nitrospirales</taxon>
        <taxon>Nitrospiraceae</taxon>
        <taxon>Candidatus Nitrobium</taxon>
    </lineage>
</organism>
<accession>A0A953M1L5</accession>
<keyword evidence="9" id="KW-0479">Metal-binding</keyword>
<dbReference type="GO" id="GO:0046872">
    <property type="term" value="F:metal ion binding"/>
    <property type="evidence" value="ECO:0007669"/>
    <property type="project" value="UniProtKB-KW"/>
</dbReference>
<comment type="subcellular location">
    <subcellularLocation>
        <location evidence="3">Endomembrane system</location>
        <topology evidence="3">Multi-pass membrane protein</topology>
    </subcellularLocation>
</comment>
<dbReference type="PANTHER" id="PTHR13872">
    <property type="entry name" value="DOLICHYL-DIPHOSPHOOLIGOSACCHARIDE--PROTEIN GLYCOSYLTRANSFERASE SUBUNIT"/>
    <property type="match status" value="1"/>
</dbReference>
<feature type="transmembrane region" description="Helical" evidence="14">
    <location>
        <begin position="150"/>
        <end position="170"/>
    </location>
</feature>
<comment type="caution">
    <text evidence="17">The sequence shown here is derived from an EMBL/GenBank/DDBJ whole genome shotgun (WGS) entry which is preliminary data.</text>
</comment>
<evidence type="ECO:0000256" key="2">
    <source>
        <dbReference type="ARBA" id="ARBA00001946"/>
    </source>
</evidence>
<evidence type="ECO:0008006" key="19">
    <source>
        <dbReference type="Google" id="ProtNLM"/>
    </source>
</evidence>
<keyword evidence="6" id="KW-0328">Glycosyltransferase</keyword>
<feature type="transmembrane region" description="Helical" evidence="14">
    <location>
        <begin position="297"/>
        <end position="323"/>
    </location>
</feature>
<gene>
    <name evidence="17" type="ORF">K8I29_11690</name>
</gene>
<evidence type="ECO:0000256" key="9">
    <source>
        <dbReference type="ARBA" id="ARBA00022723"/>
    </source>
</evidence>
<dbReference type="Gene3D" id="3.40.1380.40">
    <property type="match status" value="1"/>
</dbReference>
<reference evidence="17" key="2">
    <citation type="submission" date="2021-08" db="EMBL/GenBank/DDBJ databases">
        <authorList>
            <person name="Dalcin Martins P."/>
        </authorList>
    </citation>
    <scope>NUCLEOTIDE SEQUENCE</scope>
    <source>
        <strain evidence="17">MAG_39</strain>
    </source>
</reference>
<protein>
    <recommendedName>
        <fullName evidence="19">Oligosaccharyl transferase</fullName>
    </recommendedName>
</protein>
<keyword evidence="10" id="KW-0460">Magnesium</keyword>
<feature type="transmembrane region" description="Helical" evidence="14">
    <location>
        <begin position="127"/>
        <end position="144"/>
    </location>
</feature>
<evidence type="ECO:0000256" key="14">
    <source>
        <dbReference type="SAM" id="Phobius"/>
    </source>
</evidence>
<dbReference type="Proteomes" id="UP000705867">
    <property type="component" value="Unassembled WGS sequence"/>
</dbReference>
<evidence type="ECO:0000259" key="16">
    <source>
        <dbReference type="Pfam" id="PF21436"/>
    </source>
</evidence>
<feature type="domain" description="Oligosaccharyl transferase STT3 N-terminal" evidence="15">
    <location>
        <begin position="80"/>
        <end position="275"/>
    </location>
</feature>
<evidence type="ECO:0000256" key="10">
    <source>
        <dbReference type="ARBA" id="ARBA00022842"/>
    </source>
</evidence>
<dbReference type="AlphaFoldDB" id="A0A953M1L5"/>
<evidence type="ECO:0000313" key="18">
    <source>
        <dbReference type="Proteomes" id="UP000705867"/>
    </source>
</evidence>